<evidence type="ECO:0000256" key="1">
    <source>
        <dbReference type="SAM" id="MobiDB-lite"/>
    </source>
</evidence>
<evidence type="ECO:0000313" key="2">
    <source>
        <dbReference type="EMBL" id="CAG1983587.1"/>
    </source>
</evidence>
<evidence type="ECO:0000313" key="4">
    <source>
        <dbReference type="Proteomes" id="UP000746612"/>
    </source>
</evidence>
<feature type="region of interest" description="Disordered" evidence="1">
    <location>
        <begin position="41"/>
        <end position="60"/>
    </location>
</feature>
<dbReference type="AlphaFoldDB" id="A0A4U9ENI3"/>
<accession>A0A4U9ENI3</accession>
<evidence type="ECO:0000313" key="3">
    <source>
        <dbReference type="EMBL" id="VIO58186.1"/>
    </source>
</evidence>
<protein>
    <submittedName>
        <fullName evidence="2">Uncharacterized protein</fullName>
    </submittedName>
</protein>
<reference evidence="3" key="1">
    <citation type="submission" date="2019-04" db="EMBL/GenBank/DDBJ databases">
        <authorList>
            <person name="Melise S."/>
            <person name="Noan J."/>
            <person name="Okalmin O."/>
        </authorList>
    </citation>
    <scope>NUCLEOTIDE SEQUENCE</scope>
    <source>
        <strain evidence="3">FN9</strain>
    </source>
</reference>
<gene>
    <name evidence="3" type="ORF">FUG_LOCUS289818</name>
    <name evidence="2" type="ORF">MDCFG202_LOCUS242609</name>
</gene>
<dbReference type="EMBL" id="CAJPIJ010000130">
    <property type="protein sequence ID" value="CAG1983587.1"/>
    <property type="molecule type" value="Genomic_DNA"/>
</dbReference>
<sequence length="60" mass="6687">MFRIPGTRIFFNWLALPCTPVFESLGAAEIAKRALFDSRFRSSSENHGTAEGYGSTRFGN</sequence>
<reference evidence="2" key="2">
    <citation type="submission" date="2021-03" db="EMBL/GenBank/DDBJ databases">
        <authorList>
            <person name="Alouane T."/>
            <person name="Langin T."/>
            <person name="Bonhomme L."/>
        </authorList>
    </citation>
    <scope>NUCLEOTIDE SEQUENCE</scope>
    <source>
        <strain evidence="2">MDC_Fg202</strain>
    </source>
</reference>
<proteinExistence type="predicted"/>
<organism evidence="2 4">
    <name type="scientific">Gibberella zeae</name>
    <name type="common">Wheat head blight fungus</name>
    <name type="synonym">Fusarium graminearum</name>
    <dbReference type="NCBI Taxonomy" id="5518"/>
    <lineage>
        <taxon>Eukaryota</taxon>
        <taxon>Fungi</taxon>
        <taxon>Dikarya</taxon>
        <taxon>Ascomycota</taxon>
        <taxon>Pezizomycotina</taxon>
        <taxon>Sordariomycetes</taxon>
        <taxon>Hypocreomycetidae</taxon>
        <taxon>Hypocreales</taxon>
        <taxon>Nectriaceae</taxon>
        <taxon>Fusarium</taxon>
    </lineage>
</organism>
<dbReference type="EMBL" id="CAAKMV010000131">
    <property type="protein sequence ID" value="VIO58186.1"/>
    <property type="molecule type" value="Genomic_DNA"/>
</dbReference>
<dbReference type="Proteomes" id="UP000746612">
    <property type="component" value="Unassembled WGS sequence"/>
</dbReference>
<name>A0A4U9ENI3_GIBZA</name>